<feature type="domain" description="DinB-like" evidence="1">
    <location>
        <begin position="19"/>
        <end position="142"/>
    </location>
</feature>
<gene>
    <name evidence="2" type="ORF">SAMN02787113_00709</name>
</gene>
<organism evidence="2 3">
    <name type="scientific">Lysinibacillus fusiformis</name>
    <dbReference type="NCBI Taxonomy" id="28031"/>
    <lineage>
        <taxon>Bacteria</taxon>
        <taxon>Bacillati</taxon>
        <taxon>Bacillota</taxon>
        <taxon>Bacilli</taxon>
        <taxon>Bacillales</taxon>
        <taxon>Bacillaceae</taxon>
        <taxon>Lysinibacillus</taxon>
    </lineage>
</organism>
<reference evidence="2 3" key="1">
    <citation type="submission" date="2016-10" db="EMBL/GenBank/DDBJ databases">
        <authorList>
            <person name="Varghese N."/>
            <person name="Submissions S."/>
        </authorList>
    </citation>
    <scope>NUCLEOTIDE SEQUENCE [LARGE SCALE GENOMIC DNA]</scope>
    <source>
        <strain evidence="2 3">TC-13</strain>
    </source>
</reference>
<dbReference type="Pfam" id="PF12867">
    <property type="entry name" value="DinB_2"/>
    <property type="match status" value="1"/>
</dbReference>
<proteinExistence type="predicted"/>
<name>A0A1H9B660_9BACI</name>
<dbReference type="InterPro" id="IPR034660">
    <property type="entry name" value="DinB/YfiT-like"/>
</dbReference>
<comment type="caution">
    <text evidence="2">The sequence shown here is derived from an EMBL/GenBank/DDBJ whole genome shotgun (WGS) entry which is preliminary data.</text>
</comment>
<evidence type="ECO:0000259" key="1">
    <source>
        <dbReference type="Pfam" id="PF12867"/>
    </source>
</evidence>
<dbReference type="AlphaFoldDB" id="A0A1H9B660"/>
<dbReference type="Proteomes" id="UP000199410">
    <property type="component" value="Unassembled WGS sequence"/>
</dbReference>
<dbReference type="InterPro" id="IPR024775">
    <property type="entry name" value="DinB-like"/>
</dbReference>
<evidence type="ECO:0000313" key="3">
    <source>
        <dbReference type="Proteomes" id="UP000199410"/>
    </source>
</evidence>
<dbReference type="EMBL" id="FOEL01000002">
    <property type="protein sequence ID" value="SEP84516.1"/>
    <property type="molecule type" value="Genomic_DNA"/>
</dbReference>
<dbReference type="Gene3D" id="1.20.120.450">
    <property type="entry name" value="dinb family like domain"/>
    <property type="match status" value="1"/>
</dbReference>
<dbReference type="RefSeq" id="WP_089984407.1">
    <property type="nucleotide sequence ID" value="NZ_CP189820.1"/>
</dbReference>
<evidence type="ECO:0000313" key="2">
    <source>
        <dbReference type="EMBL" id="SEP84516.1"/>
    </source>
</evidence>
<dbReference type="SUPFAM" id="SSF109854">
    <property type="entry name" value="DinB/YfiT-like putative metalloenzymes"/>
    <property type="match status" value="1"/>
</dbReference>
<sequence>MQNIIESLRYWLLKIPEMFHIMTETEMTERTAPNRWSKKEYLGHLCDSALINLERFIKIQYDVSPYVVSTYDQVQWVELQGYQKLPIEEILLLWTSLNKKILVVLGNLSEQALSRPCDMGQQQKVTLKWLVQDYLDHLEHHVKKHL</sequence>
<protein>
    <submittedName>
        <fullName evidence="2">DinB superfamily protein</fullName>
    </submittedName>
</protein>
<accession>A0A1H9B660</accession>